<dbReference type="InterPro" id="IPR004291">
    <property type="entry name" value="Transposase_IS66_central"/>
</dbReference>
<feature type="domain" description="Transposase IS66 central" evidence="1">
    <location>
        <begin position="1"/>
        <end position="82"/>
    </location>
</feature>
<dbReference type="InterPro" id="IPR052344">
    <property type="entry name" value="Transposase-related"/>
</dbReference>
<feature type="non-terminal residue" evidence="2">
    <location>
        <position position="1"/>
    </location>
</feature>
<reference evidence="2" key="2">
    <citation type="submission" date="2019-09" db="EMBL/GenBank/DDBJ databases">
        <authorList>
            <consortium name="NCBI Pathogen Detection Project"/>
        </authorList>
    </citation>
    <scope>NUCLEOTIDE SEQUENCE</scope>
    <source>
        <strain evidence="2">EC00668</strain>
    </source>
</reference>
<comment type="caution">
    <text evidence="2">The sequence shown here is derived from an EMBL/GenBank/DDBJ whole genome shotgun (WGS) entry which is preliminary data.</text>
</comment>
<dbReference type="PANTHER" id="PTHR33678">
    <property type="entry name" value="BLL1576 PROTEIN"/>
    <property type="match status" value="1"/>
</dbReference>
<organism evidence="2">
    <name type="scientific">Escherichia coli</name>
    <dbReference type="NCBI Taxonomy" id="562"/>
    <lineage>
        <taxon>Bacteria</taxon>
        <taxon>Pseudomonadati</taxon>
        <taxon>Pseudomonadota</taxon>
        <taxon>Gammaproteobacteria</taxon>
        <taxon>Enterobacterales</taxon>
        <taxon>Enterobacteriaceae</taxon>
        <taxon>Escherichia</taxon>
    </lineage>
</organism>
<dbReference type="EMBL" id="DABGZC010000237">
    <property type="protein sequence ID" value="HAJ0894333.1"/>
    <property type="molecule type" value="Genomic_DNA"/>
</dbReference>
<dbReference type="AlphaFoldDB" id="A0A7A6KX71"/>
<dbReference type="Pfam" id="PF03050">
    <property type="entry name" value="DDE_Tnp_IS66"/>
    <property type="match status" value="1"/>
</dbReference>
<name>A0A7A6KX71_ECOLX</name>
<gene>
    <name evidence="2" type="ORF">HL578_25470</name>
</gene>
<accession>A0A7A6KX71</accession>
<evidence type="ECO:0000313" key="2">
    <source>
        <dbReference type="EMBL" id="HAJ0894333.1"/>
    </source>
</evidence>
<dbReference type="PANTHER" id="PTHR33678:SF1">
    <property type="entry name" value="BLL1576 PROTEIN"/>
    <property type="match status" value="1"/>
</dbReference>
<evidence type="ECO:0000259" key="1">
    <source>
        <dbReference type="Pfam" id="PF03050"/>
    </source>
</evidence>
<reference evidence="2" key="1">
    <citation type="journal article" date="2018" name="Genome Biol.">
        <title>SKESA: strategic k-mer extension for scrupulous assemblies.</title>
        <authorList>
            <person name="Souvorov A."/>
            <person name="Agarwala R."/>
            <person name="Lipman D.J."/>
        </authorList>
    </citation>
    <scope>NUCLEOTIDE SEQUENCE</scope>
    <source>
        <strain evidence="2">EC00668</strain>
    </source>
</reference>
<proteinExistence type="predicted"/>
<feature type="non-terminal residue" evidence="2">
    <location>
        <position position="83"/>
    </location>
</feature>
<protein>
    <submittedName>
        <fullName evidence="2">Transposase</fullName>
    </submittedName>
</protein>
<sequence length="83" mass="9087">HADDTPVQVLLPGNKKTKTGRLWAYVRDDRNAGSALAPAVWFAYSPDRKGIHPQTHLACFSGVLQADAYAGFNELYRNGGITE</sequence>